<dbReference type="InterPro" id="IPR025875">
    <property type="entry name" value="Leu-rich_rpt_4"/>
</dbReference>
<dbReference type="PANTHER" id="PTHR45689:SF5">
    <property type="entry name" value="I[[H]] CHANNEL, ISOFORM E"/>
    <property type="match status" value="1"/>
</dbReference>
<dbReference type="OrthoDB" id="436710at2759"/>
<dbReference type="PROSITE" id="PS51450">
    <property type="entry name" value="LRR"/>
    <property type="match status" value="2"/>
</dbReference>
<feature type="region of interest" description="Disordered" evidence="3">
    <location>
        <begin position="531"/>
        <end position="581"/>
    </location>
</feature>
<feature type="region of interest" description="Disordered" evidence="3">
    <location>
        <begin position="1"/>
        <end position="63"/>
    </location>
</feature>
<organism evidence="6 7">
    <name type="scientific">Symbiodinium necroappetens</name>
    <dbReference type="NCBI Taxonomy" id="1628268"/>
    <lineage>
        <taxon>Eukaryota</taxon>
        <taxon>Sar</taxon>
        <taxon>Alveolata</taxon>
        <taxon>Dinophyceae</taxon>
        <taxon>Suessiales</taxon>
        <taxon>Symbiodiniaceae</taxon>
        <taxon>Symbiodinium</taxon>
    </lineage>
</organism>
<dbReference type="Pfam" id="PF12799">
    <property type="entry name" value="LRR_4"/>
    <property type="match status" value="1"/>
</dbReference>
<dbReference type="GO" id="GO:0035725">
    <property type="term" value="P:sodium ion transmembrane transport"/>
    <property type="evidence" value="ECO:0007669"/>
    <property type="project" value="TreeGrafter"/>
</dbReference>
<dbReference type="SMART" id="SM00369">
    <property type="entry name" value="LRR_TYP"/>
    <property type="match status" value="3"/>
</dbReference>
<evidence type="ECO:0000313" key="6">
    <source>
        <dbReference type="EMBL" id="CAE7151700.1"/>
    </source>
</evidence>
<gene>
    <name evidence="6" type="primary">CNGA3</name>
    <name evidence="6" type="ORF">SNEC2469_LOCUS199</name>
</gene>
<dbReference type="Gene3D" id="3.80.10.10">
    <property type="entry name" value="Ribonuclease Inhibitor"/>
    <property type="match status" value="1"/>
</dbReference>
<keyword evidence="1" id="KW-0433">Leucine-rich repeat</keyword>
<feature type="transmembrane region" description="Helical" evidence="4">
    <location>
        <begin position="770"/>
        <end position="798"/>
    </location>
</feature>
<dbReference type="InterPro" id="IPR018490">
    <property type="entry name" value="cNMP-bd_dom_sf"/>
</dbReference>
<dbReference type="PANTHER" id="PTHR45689">
    <property type="entry name" value="I[[H]] CHANNEL, ISOFORM E"/>
    <property type="match status" value="1"/>
</dbReference>
<dbReference type="GO" id="GO:0003254">
    <property type="term" value="P:regulation of membrane depolarization"/>
    <property type="evidence" value="ECO:0007669"/>
    <property type="project" value="TreeGrafter"/>
</dbReference>
<keyword evidence="4" id="KW-0472">Membrane</keyword>
<dbReference type="InterPro" id="IPR051413">
    <property type="entry name" value="K/Na_HCN_channel"/>
</dbReference>
<feature type="region of interest" description="Disordered" evidence="3">
    <location>
        <begin position="147"/>
        <end position="178"/>
    </location>
</feature>
<feature type="region of interest" description="Disordered" evidence="3">
    <location>
        <begin position="208"/>
        <end position="234"/>
    </location>
</feature>
<evidence type="ECO:0000256" key="3">
    <source>
        <dbReference type="SAM" id="MobiDB-lite"/>
    </source>
</evidence>
<evidence type="ECO:0000256" key="2">
    <source>
        <dbReference type="ARBA" id="ARBA00022737"/>
    </source>
</evidence>
<dbReference type="InterPro" id="IPR003591">
    <property type="entry name" value="Leu-rich_rpt_typical-subtyp"/>
</dbReference>
<evidence type="ECO:0000256" key="1">
    <source>
        <dbReference type="ARBA" id="ARBA00022614"/>
    </source>
</evidence>
<evidence type="ECO:0000313" key="7">
    <source>
        <dbReference type="Proteomes" id="UP000601435"/>
    </source>
</evidence>
<reference evidence="6" key="1">
    <citation type="submission" date="2021-02" db="EMBL/GenBank/DDBJ databases">
        <authorList>
            <person name="Dougan E. K."/>
            <person name="Rhodes N."/>
            <person name="Thang M."/>
            <person name="Chan C."/>
        </authorList>
    </citation>
    <scope>NUCLEOTIDE SEQUENCE</scope>
</reference>
<keyword evidence="7" id="KW-1185">Reference proteome</keyword>
<dbReference type="SUPFAM" id="SSF51206">
    <property type="entry name" value="cAMP-binding domain-like"/>
    <property type="match status" value="1"/>
</dbReference>
<dbReference type="EMBL" id="CAJNJA010000115">
    <property type="protein sequence ID" value="CAE7151700.1"/>
    <property type="molecule type" value="Genomic_DNA"/>
</dbReference>
<dbReference type="GO" id="GO:0098855">
    <property type="term" value="C:HCN channel complex"/>
    <property type="evidence" value="ECO:0007669"/>
    <property type="project" value="TreeGrafter"/>
</dbReference>
<dbReference type="SUPFAM" id="SSF52058">
    <property type="entry name" value="L domain-like"/>
    <property type="match status" value="1"/>
</dbReference>
<feature type="compositionally biased region" description="Basic and acidic residues" evidence="3">
    <location>
        <begin position="45"/>
        <end position="54"/>
    </location>
</feature>
<dbReference type="SUPFAM" id="SSF81324">
    <property type="entry name" value="Voltage-gated potassium channels"/>
    <property type="match status" value="1"/>
</dbReference>
<keyword evidence="4" id="KW-0812">Transmembrane</keyword>
<feature type="transmembrane region" description="Helical" evidence="4">
    <location>
        <begin position="855"/>
        <end position="882"/>
    </location>
</feature>
<keyword evidence="4" id="KW-1133">Transmembrane helix</keyword>
<dbReference type="AlphaFoldDB" id="A0A812IS57"/>
<proteinExistence type="predicted"/>
<dbReference type="PROSITE" id="PS50042">
    <property type="entry name" value="CNMP_BINDING_3"/>
    <property type="match status" value="1"/>
</dbReference>
<dbReference type="GO" id="GO:0005249">
    <property type="term" value="F:voltage-gated potassium channel activity"/>
    <property type="evidence" value="ECO:0007669"/>
    <property type="project" value="TreeGrafter"/>
</dbReference>
<dbReference type="InterPro" id="IPR032675">
    <property type="entry name" value="LRR_dom_sf"/>
</dbReference>
<feature type="compositionally biased region" description="Basic and acidic residues" evidence="3">
    <location>
        <begin position="1"/>
        <end position="36"/>
    </location>
</feature>
<protein>
    <submittedName>
        <fullName evidence="6">CNGA3 protein</fullName>
    </submittedName>
</protein>
<sequence>MHTEDKHSHHLRDEERKMLEDAERRKEAAERQRFAAEEALAAAVRRRDHERREAASMASEDMSSAALREALRLAAEIKGFAAADAESFVWREMCREAAETRQMASEDQHSSLLRLSDSKPVPRFDQQAARTAAPDLSVLAKMVVPGRSQKPEDQYGGFRPRGTRTLDPWDSSDVSESVAKGDRLVKTKEAKTCGSLMCLQLWEGNSRFRGSSGKSLSRRRPAKWSRPDDDRPERVSAALSSEDLGLDGLAAGLEDWGSVADVVRLEIRMEGLEQLPMLSRVPQLRILVLSGNKISSLEALHGCPKLEELVLCQNALTCLDGLRHLRHLSVLKATMNAITDAEDLAQLPQLRVVDLSKNRLASVHLSAKGLGKLVLYRNSLQSAAFLQELPSLTQLDLGRNKLTELDAAISEWNPVLTKAFLYENSLASLPELHLPLLTDLWPRACQHNGAVALCSNPSLPRLDLAACSKRFRQMAAEDFHGEEDAPLTPERVKEFKNSKFQKLVEVYSNGLKPLVQENIRLREELGLDLDTPLDWDSDEDSGGEEHSLQVGSHASAFVERAKSEPARLRSQAQDELESKKSSSFNSDRYQVLPQFLSTPLDKATERQFKATLVQDLRRFSEAVEMQPLGQDERMSCYDLFVNTLSQLRSTASELVLAQVQTRKLHFSGTSWVQALGGLLLIAYDVFAIPLQAFPLDEDVFTESMGWITLCFWTTDMVVSNIVGYFDGPQLVMQQYRITLRYLRTWFVLDAVVVIPDWFTRLAQDFIDSEYLFIVMDILRLLLFIVVLNHVIACLWYLLGYIGYESGDYNWLEYTGYTKVIEGSIAWQYTTALHWSLTQFTPAGMDVFARNVPERIMSVIVLGFAVIIFSSVLASVSASMTALRNLQGDSKKQFWLLRRYLRRKQVTTQSRVRIIKFLEHVVMIQAKTVKSSDVSLLGKLSQPLKELLEYEVHKETVMLHPFFHYLGECVHSLMVKLCAATLAQVQFALQDCIFRAGDLGEHMYFITSGTAKYAYQELHEGDWMAEASLWTQWSHRGLLVISSQPTVLLLLSSQGFGNVMRMSQSSYVLCRRFVFAFVAELNAMESKGEASDMPWDPDIINKMTLESSESSGLAAIRSLACFVGRICVGTHEHCLRLRANHLPGTTVVIILWLEHPSRTCGNQVQCV</sequence>
<evidence type="ECO:0000256" key="4">
    <source>
        <dbReference type="SAM" id="Phobius"/>
    </source>
</evidence>
<feature type="compositionally biased region" description="Basic and acidic residues" evidence="3">
    <location>
        <begin position="225"/>
        <end position="234"/>
    </location>
</feature>
<feature type="compositionally biased region" description="Acidic residues" evidence="3">
    <location>
        <begin position="531"/>
        <end position="542"/>
    </location>
</feature>
<dbReference type="Proteomes" id="UP000601435">
    <property type="component" value="Unassembled WGS sequence"/>
</dbReference>
<dbReference type="Gene3D" id="1.10.287.70">
    <property type="match status" value="1"/>
</dbReference>
<dbReference type="InterPro" id="IPR000595">
    <property type="entry name" value="cNMP-bd_dom"/>
</dbReference>
<dbReference type="InterPro" id="IPR014710">
    <property type="entry name" value="RmlC-like_jellyroll"/>
</dbReference>
<keyword evidence="2" id="KW-0677">Repeat</keyword>
<comment type="caution">
    <text evidence="6">The sequence shown here is derived from an EMBL/GenBank/DDBJ whole genome shotgun (WGS) entry which is preliminary data.</text>
</comment>
<name>A0A812IS57_9DINO</name>
<accession>A0A812IS57</accession>
<dbReference type="InterPro" id="IPR001611">
    <property type="entry name" value="Leu-rich_rpt"/>
</dbReference>
<dbReference type="Gene3D" id="2.60.120.10">
    <property type="entry name" value="Jelly Rolls"/>
    <property type="match status" value="1"/>
</dbReference>
<evidence type="ECO:0000259" key="5">
    <source>
        <dbReference type="PROSITE" id="PS50042"/>
    </source>
</evidence>
<feature type="domain" description="Cyclic nucleotide-binding" evidence="5">
    <location>
        <begin position="981"/>
        <end position="1059"/>
    </location>
</feature>